<comment type="similarity">
    <text evidence="12">Belongs to the pannexin family.</text>
</comment>
<gene>
    <name evidence="12" type="primary">inx</name>
    <name evidence="14" type="ORF">OSB1V03_LOCUS12408</name>
</gene>
<evidence type="ECO:0000256" key="3">
    <source>
        <dbReference type="ARBA" id="ARBA00022448"/>
    </source>
</evidence>
<dbReference type="InterPro" id="IPR028159">
    <property type="entry name" value="RPA_interact_C_dom"/>
</dbReference>
<organism evidence="14">
    <name type="scientific">Medioppia subpectinata</name>
    <dbReference type="NCBI Taxonomy" id="1979941"/>
    <lineage>
        <taxon>Eukaryota</taxon>
        <taxon>Metazoa</taxon>
        <taxon>Ecdysozoa</taxon>
        <taxon>Arthropoda</taxon>
        <taxon>Chelicerata</taxon>
        <taxon>Arachnida</taxon>
        <taxon>Acari</taxon>
        <taxon>Acariformes</taxon>
        <taxon>Sarcoptiformes</taxon>
        <taxon>Oribatida</taxon>
        <taxon>Brachypylina</taxon>
        <taxon>Oppioidea</taxon>
        <taxon>Oppiidae</taxon>
        <taxon>Medioppia</taxon>
    </lineage>
</organism>
<dbReference type="PRINTS" id="PR01262">
    <property type="entry name" value="INNEXIN"/>
</dbReference>
<dbReference type="GO" id="GO:0005243">
    <property type="term" value="F:gap junction channel activity"/>
    <property type="evidence" value="ECO:0007669"/>
    <property type="project" value="TreeGrafter"/>
</dbReference>
<accession>A0A7R9KYW0</accession>
<dbReference type="GO" id="GO:0034220">
    <property type="term" value="P:monoatomic ion transmembrane transport"/>
    <property type="evidence" value="ECO:0007669"/>
    <property type="project" value="UniProtKB-KW"/>
</dbReference>
<evidence type="ECO:0000256" key="9">
    <source>
        <dbReference type="ARBA" id="ARBA00023065"/>
    </source>
</evidence>
<name>A0A7R9KYW0_9ACAR</name>
<dbReference type="Pfam" id="PF00876">
    <property type="entry name" value="Innexin"/>
    <property type="match status" value="1"/>
</dbReference>
<keyword evidence="6" id="KW-0303">Gap junction</keyword>
<evidence type="ECO:0000256" key="8">
    <source>
        <dbReference type="ARBA" id="ARBA00022989"/>
    </source>
</evidence>
<evidence type="ECO:0000256" key="7">
    <source>
        <dbReference type="ARBA" id="ARBA00022949"/>
    </source>
</evidence>
<evidence type="ECO:0000256" key="5">
    <source>
        <dbReference type="ARBA" id="ARBA00022692"/>
    </source>
</evidence>
<dbReference type="Proteomes" id="UP000759131">
    <property type="component" value="Unassembled WGS sequence"/>
</dbReference>
<keyword evidence="3 12" id="KW-0813">Transport</keyword>
<dbReference type="EMBL" id="CAJPIZ010010290">
    <property type="protein sequence ID" value="CAG2112431.1"/>
    <property type="molecule type" value="Genomic_DNA"/>
</dbReference>
<keyword evidence="11 12" id="KW-0407">Ion channel</keyword>
<evidence type="ECO:0000259" key="13">
    <source>
        <dbReference type="Pfam" id="PF14768"/>
    </source>
</evidence>
<reference evidence="14" key="1">
    <citation type="submission" date="2020-11" db="EMBL/GenBank/DDBJ databases">
        <authorList>
            <person name="Tran Van P."/>
        </authorList>
    </citation>
    <scope>NUCLEOTIDE SEQUENCE</scope>
</reference>
<evidence type="ECO:0000256" key="4">
    <source>
        <dbReference type="ARBA" id="ARBA00022475"/>
    </source>
</evidence>
<feature type="transmembrane region" description="Helical" evidence="12">
    <location>
        <begin position="258"/>
        <end position="280"/>
    </location>
</feature>
<proteinExistence type="inferred from homology"/>
<dbReference type="OrthoDB" id="6530641at2759"/>
<evidence type="ECO:0000313" key="14">
    <source>
        <dbReference type="EMBL" id="CAD7632001.1"/>
    </source>
</evidence>
<dbReference type="PROSITE" id="PS51013">
    <property type="entry name" value="PANNEXIN"/>
    <property type="match status" value="1"/>
</dbReference>
<evidence type="ECO:0000256" key="12">
    <source>
        <dbReference type="RuleBase" id="RU010713"/>
    </source>
</evidence>
<keyword evidence="7" id="KW-0965">Cell junction</keyword>
<comment type="function">
    <text evidence="12">Structural component of the gap junctions.</text>
</comment>
<evidence type="ECO:0000256" key="11">
    <source>
        <dbReference type="ARBA" id="ARBA00023303"/>
    </source>
</evidence>
<evidence type="ECO:0000256" key="1">
    <source>
        <dbReference type="ARBA" id="ARBA00004610"/>
    </source>
</evidence>
<keyword evidence="5 12" id="KW-0812">Transmembrane</keyword>
<comment type="caution">
    <text evidence="12">Lacks conserved residue(s) required for the propagation of feature annotation.</text>
</comment>
<comment type="subcellular location">
    <subcellularLocation>
        <location evidence="1">Cell junction</location>
        <location evidence="1">Gap junction</location>
    </subcellularLocation>
    <subcellularLocation>
        <location evidence="2 12">Cell membrane</location>
        <topology evidence="2 12">Multi-pass membrane protein</topology>
    </subcellularLocation>
</comment>
<dbReference type="EMBL" id="OC864865">
    <property type="protein sequence ID" value="CAD7632001.1"/>
    <property type="molecule type" value="Genomic_DNA"/>
</dbReference>
<keyword evidence="10 12" id="KW-0472">Membrane</keyword>
<evidence type="ECO:0000256" key="2">
    <source>
        <dbReference type="ARBA" id="ARBA00004651"/>
    </source>
</evidence>
<feature type="transmembrane region" description="Helical" evidence="12">
    <location>
        <begin position="172"/>
        <end position="191"/>
    </location>
</feature>
<evidence type="ECO:0000313" key="15">
    <source>
        <dbReference type="Proteomes" id="UP000759131"/>
    </source>
</evidence>
<dbReference type="Pfam" id="PF14768">
    <property type="entry name" value="RPA_interact_C"/>
    <property type="match status" value="1"/>
</dbReference>
<evidence type="ECO:0000256" key="6">
    <source>
        <dbReference type="ARBA" id="ARBA00022868"/>
    </source>
</evidence>
<keyword evidence="9 12" id="KW-0406">Ion transport</keyword>
<sequence length="408" mass="46438">MMNDSLKCKALADMLGEVDINGNASQGGDGLADQMEQQMKKLAEEEITERNKGWEGLQTKADQQKSLAFTHALSSGLIVCPYCRISYLRSTGGHLLCDSCELRFESMVSIPEMIQTMKQIISNHSMSGCLDQFPQIGCWDPYIVVYCDTCPLRQISLVEPLRRSGRVYTSSVVFRLYTHLTAIILMAFCVLNTTHTLFGQPIHCEVTEGRFADQSMIDSYCYTSGIFAANRHPADAKPYGIHPALGPKTPGIEYQKRYYLWIWFVLLLQSICFYFPHWLWKCCEGQQISSLVADMSLFTTDDDKRSAKIRKIVDYMYRTTGSHNSYAMKYFGCEVIAFFNVFIQMAANHLFLDYSFITYGLDWIRLQLKDPDLKIDTISDVFPILCKCDFTRFGASGGQETIDGLYKE</sequence>
<dbReference type="GO" id="GO:0005886">
    <property type="term" value="C:plasma membrane"/>
    <property type="evidence" value="ECO:0007669"/>
    <property type="project" value="UniProtKB-SubCell"/>
</dbReference>
<keyword evidence="4" id="KW-1003">Cell membrane</keyword>
<dbReference type="GO" id="GO:0005921">
    <property type="term" value="C:gap junction"/>
    <property type="evidence" value="ECO:0007669"/>
    <property type="project" value="UniProtKB-SubCell"/>
</dbReference>
<dbReference type="InterPro" id="IPR000990">
    <property type="entry name" value="Innexin"/>
</dbReference>
<evidence type="ECO:0000256" key="10">
    <source>
        <dbReference type="ARBA" id="ARBA00023136"/>
    </source>
</evidence>
<dbReference type="PANTHER" id="PTHR11893:SF36">
    <property type="entry name" value="INNEXIN-5"/>
    <property type="match status" value="1"/>
</dbReference>
<dbReference type="AlphaFoldDB" id="A0A7R9KYW0"/>
<dbReference type="PANTHER" id="PTHR11893">
    <property type="entry name" value="INNEXIN"/>
    <property type="match status" value="1"/>
</dbReference>
<keyword evidence="15" id="KW-1185">Reference proteome</keyword>
<protein>
    <recommendedName>
        <fullName evidence="12">Innexin</fullName>
    </recommendedName>
</protein>
<feature type="domain" description="RPA-interacting protein C-terminal" evidence="13">
    <location>
        <begin position="79"/>
        <end position="150"/>
    </location>
</feature>
<keyword evidence="8 12" id="KW-1133">Transmembrane helix</keyword>